<dbReference type="GO" id="GO:0051301">
    <property type="term" value="P:cell division"/>
    <property type="evidence" value="ECO:0007669"/>
    <property type="project" value="UniProtKB-KW"/>
</dbReference>
<dbReference type="InterPro" id="IPR020823">
    <property type="entry name" value="Cell_div_FtsA"/>
</dbReference>
<dbReference type="SUPFAM" id="SSF53067">
    <property type="entry name" value="Actin-like ATPase domain"/>
    <property type="match status" value="2"/>
</dbReference>
<keyword evidence="3" id="KW-0472">Membrane</keyword>
<evidence type="ECO:0000256" key="1">
    <source>
        <dbReference type="ARBA" id="ARBA00022475"/>
    </source>
</evidence>
<dbReference type="InterPro" id="IPR003494">
    <property type="entry name" value="SHS2_FtsA"/>
</dbReference>
<dbReference type="SMART" id="SM00842">
    <property type="entry name" value="FtsA"/>
    <property type="match status" value="1"/>
</dbReference>
<dbReference type="PANTHER" id="PTHR32432">
    <property type="entry name" value="CELL DIVISION PROTEIN FTSA-RELATED"/>
    <property type="match status" value="1"/>
</dbReference>
<dbReference type="Pfam" id="PF02491">
    <property type="entry name" value="SHS2_FTSA"/>
    <property type="match status" value="1"/>
</dbReference>
<protein>
    <recommendedName>
        <fullName evidence="5">SHS2 domain-containing protein</fullName>
    </recommendedName>
</protein>
<dbReference type="HAMAP" id="MF_02033">
    <property type="entry name" value="FtsA"/>
    <property type="match status" value="1"/>
</dbReference>
<dbReference type="Pfam" id="PF14450">
    <property type="entry name" value="FtsA"/>
    <property type="match status" value="1"/>
</dbReference>
<dbReference type="NCBIfam" id="TIGR01174">
    <property type="entry name" value="ftsA"/>
    <property type="match status" value="1"/>
</dbReference>
<sequence>MGKAESAGVTRGVVSNIQKTVQAIMQAVEEASAQSNVDVKIVNVGIAGQHIKSLQHRGILTRKELNTEIQQKDIDRLIEDMYKLLMPPGEEIIHVLPQEFTVDNEPGIKDPIGMAGIRLEANFHIISGQVSAVKNILKCVTNADLETQELILEPLASSESVLSEEEKEAGVVLVDIGGGTTDVAIFHEGIIRHTAVIPFGGNSVTEDIREGCSVMRNQAELLKTRFGSALADENKENEIICVPGLRGRDPKEISVKNLAYVIQARMEEIIEHVYYEIKSSGYEKKLIAGVVITGGGAQLKHLPQLVEFVTGLDARIGYPNEHLAKNEVLPKTVYEELKSPMYATGIGLLIKGIQKAEMVAESLTVSSSTSPEKVSSPKEKKAKGMFDWILQSGAKFIKDDITDEDYVR</sequence>
<evidence type="ECO:0000313" key="7">
    <source>
        <dbReference type="Proteomes" id="UP000820818"/>
    </source>
</evidence>
<dbReference type="InterPro" id="IPR043129">
    <property type="entry name" value="ATPase_NBD"/>
</dbReference>
<evidence type="ECO:0000313" key="6">
    <source>
        <dbReference type="EMBL" id="KAI9549297.1"/>
    </source>
</evidence>
<evidence type="ECO:0000259" key="5">
    <source>
        <dbReference type="SMART" id="SM00842"/>
    </source>
</evidence>
<evidence type="ECO:0000256" key="3">
    <source>
        <dbReference type="ARBA" id="ARBA00023136"/>
    </source>
</evidence>
<organism evidence="6 7">
    <name type="scientific">Daphnia sinensis</name>
    <dbReference type="NCBI Taxonomy" id="1820382"/>
    <lineage>
        <taxon>Eukaryota</taxon>
        <taxon>Metazoa</taxon>
        <taxon>Ecdysozoa</taxon>
        <taxon>Arthropoda</taxon>
        <taxon>Crustacea</taxon>
        <taxon>Branchiopoda</taxon>
        <taxon>Diplostraca</taxon>
        <taxon>Cladocera</taxon>
        <taxon>Anomopoda</taxon>
        <taxon>Daphniidae</taxon>
        <taxon>Daphnia</taxon>
        <taxon>Daphnia similis group</taxon>
    </lineage>
</organism>
<dbReference type="AlphaFoldDB" id="A0AAD5KDC9"/>
<reference evidence="6" key="1">
    <citation type="submission" date="2022-05" db="EMBL/GenBank/DDBJ databases">
        <title>A multi-omics perspective on studying reproductive biology in Daphnia sinensis.</title>
        <authorList>
            <person name="Jia J."/>
        </authorList>
    </citation>
    <scope>NUCLEOTIDE SEQUENCE</scope>
    <source>
        <strain evidence="6">WSL</strain>
    </source>
</reference>
<proteinExistence type="inferred from homology"/>
<dbReference type="PIRSF" id="PIRSF003101">
    <property type="entry name" value="FtsA"/>
    <property type="match status" value="1"/>
</dbReference>
<name>A0AAD5KDC9_9CRUS</name>
<dbReference type="Gene3D" id="3.30.1490.110">
    <property type="match status" value="1"/>
</dbReference>
<keyword evidence="7" id="KW-1185">Reference proteome</keyword>
<accession>A0AAD5KDC9</accession>
<comment type="caution">
    <text evidence="6">The sequence shown here is derived from an EMBL/GenBank/DDBJ whole genome shotgun (WGS) entry which is preliminary data.</text>
</comment>
<dbReference type="EMBL" id="WJBH02000314">
    <property type="protein sequence ID" value="KAI9549297.1"/>
    <property type="molecule type" value="Genomic_DNA"/>
</dbReference>
<dbReference type="Proteomes" id="UP000820818">
    <property type="component" value="Unassembled WGS sequence"/>
</dbReference>
<evidence type="ECO:0000256" key="4">
    <source>
        <dbReference type="ARBA" id="ARBA00023306"/>
    </source>
</evidence>
<dbReference type="GO" id="GO:0032153">
    <property type="term" value="C:cell division site"/>
    <property type="evidence" value="ECO:0007669"/>
    <property type="project" value="TreeGrafter"/>
</dbReference>
<keyword evidence="2" id="KW-0132">Cell division</keyword>
<evidence type="ECO:0000256" key="2">
    <source>
        <dbReference type="ARBA" id="ARBA00022618"/>
    </source>
</evidence>
<dbReference type="CDD" id="cd24048">
    <property type="entry name" value="ASKHA_NBD_FtsA"/>
    <property type="match status" value="1"/>
</dbReference>
<dbReference type="GO" id="GO:0009898">
    <property type="term" value="C:cytoplasmic side of plasma membrane"/>
    <property type="evidence" value="ECO:0007669"/>
    <property type="project" value="TreeGrafter"/>
</dbReference>
<keyword evidence="1" id="KW-1003">Cell membrane</keyword>
<gene>
    <name evidence="6" type="ORF">GHT06_007047</name>
</gene>
<feature type="domain" description="SHS2" evidence="5">
    <location>
        <begin position="1"/>
        <end position="161"/>
    </location>
</feature>
<dbReference type="PANTHER" id="PTHR32432:SF4">
    <property type="entry name" value="CELL DIVISION PROTEIN FTSA"/>
    <property type="match status" value="1"/>
</dbReference>
<dbReference type="InterPro" id="IPR050696">
    <property type="entry name" value="FtsA/MreB"/>
</dbReference>
<keyword evidence="4" id="KW-0131">Cell cycle</keyword>
<dbReference type="Gene3D" id="3.30.420.40">
    <property type="match status" value="1"/>
</dbReference>